<evidence type="ECO:0000313" key="3">
    <source>
        <dbReference type="Proteomes" id="UP000032049"/>
    </source>
</evidence>
<gene>
    <name evidence="2" type="ORF">TH53_15245</name>
</gene>
<organism evidence="2 3">
    <name type="scientific">Pedobacter lusitanus</name>
    <dbReference type="NCBI Taxonomy" id="1503925"/>
    <lineage>
        <taxon>Bacteria</taxon>
        <taxon>Pseudomonadati</taxon>
        <taxon>Bacteroidota</taxon>
        <taxon>Sphingobacteriia</taxon>
        <taxon>Sphingobacteriales</taxon>
        <taxon>Sphingobacteriaceae</taxon>
        <taxon>Pedobacter</taxon>
    </lineage>
</organism>
<feature type="chain" id="PRO_5002222550" description="YncE family protein" evidence="1">
    <location>
        <begin position="23"/>
        <end position="336"/>
    </location>
</feature>
<evidence type="ECO:0000313" key="2">
    <source>
        <dbReference type="EMBL" id="KIO76420.1"/>
    </source>
</evidence>
<dbReference type="AlphaFoldDB" id="A0A0D0GJW1"/>
<sequence>MKKTAALAILLFNLSAGTTLFAQTKTGIHLLNSHKVSGDDGWDYLLADHAQNKLYISHGTQVNMINATTGDSVGILKNTPGVHGIALIPELKKGYTSNGKSGECTVFNSHTNAVLGKIKVGDNPDAIFYDDFSKKLFVFNGRSQNASIIDPVKDQVIATIPLGGKPETGVSDGKGNVYVNLEDKNEVVCIDAQTFKVIRRYKLAGGEEPSGLAIDRLTSRLFVGCSNKVLLVLDAPTGKKIASLPIGEGSDGVAFDPQLKFIYSANGEGTLTVIKEISADKYAVLENVKTRKGARTLALDYTSHHIFLPTAELIPAAAGQKPGRVPGTFNVLTFGK</sequence>
<feature type="signal peptide" evidence="1">
    <location>
        <begin position="1"/>
        <end position="22"/>
    </location>
</feature>
<dbReference type="SUPFAM" id="SSF51004">
    <property type="entry name" value="C-terminal (heme d1) domain of cytochrome cd1-nitrite reductase"/>
    <property type="match status" value="1"/>
</dbReference>
<dbReference type="STRING" id="1503925.TH53_15245"/>
<dbReference type="InterPro" id="IPR015943">
    <property type="entry name" value="WD40/YVTN_repeat-like_dom_sf"/>
</dbReference>
<dbReference type="OrthoDB" id="7187796at2"/>
<dbReference type="Proteomes" id="UP000032049">
    <property type="component" value="Unassembled WGS sequence"/>
</dbReference>
<keyword evidence="3" id="KW-1185">Reference proteome</keyword>
<dbReference type="InterPro" id="IPR011048">
    <property type="entry name" value="Haem_d1_sf"/>
</dbReference>
<protein>
    <recommendedName>
        <fullName evidence="4">YncE family protein</fullName>
    </recommendedName>
</protein>
<evidence type="ECO:0000256" key="1">
    <source>
        <dbReference type="SAM" id="SignalP"/>
    </source>
</evidence>
<dbReference type="Gene3D" id="2.130.10.10">
    <property type="entry name" value="YVTN repeat-like/Quinoprotein amine dehydrogenase"/>
    <property type="match status" value="2"/>
</dbReference>
<accession>A0A0D0GJW1</accession>
<dbReference type="RefSeq" id="WP_041883151.1">
    <property type="nucleotide sequence ID" value="NZ_CP157278.1"/>
</dbReference>
<evidence type="ECO:0008006" key="4">
    <source>
        <dbReference type="Google" id="ProtNLM"/>
    </source>
</evidence>
<keyword evidence="1" id="KW-0732">Signal</keyword>
<dbReference type="InterPro" id="IPR051200">
    <property type="entry name" value="Host-pathogen_enzymatic-act"/>
</dbReference>
<dbReference type="PANTHER" id="PTHR47197">
    <property type="entry name" value="PROTEIN NIRF"/>
    <property type="match status" value="1"/>
</dbReference>
<proteinExistence type="predicted"/>
<reference evidence="2 3" key="1">
    <citation type="submission" date="2015-01" db="EMBL/GenBank/DDBJ databases">
        <title>Draft genome sequence of Pedobacter sp. NL19 isolated from sludge of an effluent treatment pond in an abandoned uranium mine.</title>
        <authorList>
            <person name="Santos T."/>
            <person name="Caetano T."/>
            <person name="Covas C."/>
            <person name="Cruz A."/>
            <person name="Mendo S."/>
        </authorList>
    </citation>
    <scope>NUCLEOTIDE SEQUENCE [LARGE SCALE GENOMIC DNA]</scope>
    <source>
        <strain evidence="2 3">NL19</strain>
    </source>
</reference>
<dbReference type="EMBL" id="JXRA01000064">
    <property type="protein sequence ID" value="KIO76420.1"/>
    <property type="molecule type" value="Genomic_DNA"/>
</dbReference>
<dbReference type="PANTHER" id="PTHR47197:SF3">
    <property type="entry name" value="DIHYDRO-HEME D1 DEHYDROGENASE"/>
    <property type="match status" value="1"/>
</dbReference>
<comment type="caution">
    <text evidence="2">The sequence shown here is derived from an EMBL/GenBank/DDBJ whole genome shotgun (WGS) entry which is preliminary data.</text>
</comment>
<name>A0A0D0GJW1_9SPHI</name>